<dbReference type="KEGG" id="som:SOMG_01466"/>
<evidence type="ECO:0000256" key="9">
    <source>
        <dbReference type="ARBA" id="ARBA00023128"/>
    </source>
</evidence>
<evidence type="ECO:0000256" key="13">
    <source>
        <dbReference type="SAM" id="MobiDB-lite"/>
    </source>
</evidence>
<keyword evidence="9" id="KW-0496">Mitochondrion</keyword>
<protein>
    <recommendedName>
        <fullName evidence="4">Mitochondrial import inner membrane translocase subunit TIM16</fullName>
    </recommendedName>
    <alternativeName>
        <fullName evidence="3">Mitochondrial import inner membrane translocase subunit tim16</fullName>
    </alternativeName>
    <alternativeName>
        <fullName evidence="11 12">Presequence translocated-associated motor subunit PAM16</fullName>
    </alternativeName>
</protein>
<dbReference type="GO" id="GO:0005744">
    <property type="term" value="C:TIM23 mitochondrial import inner membrane translocase complex"/>
    <property type="evidence" value="ECO:0007669"/>
    <property type="project" value="InterPro"/>
</dbReference>
<sequence length="132" mass="14807">MSLPKAVGKFIIVGSQVMSRAFIQAYKQMVANAGQQNTGTSQAGNAEKAKVARRGEISMREAGDILNVSVDPLNKEQLEERFQRMFKINDPKAGGSFYIQSKVFRAHERLMEELKQKEPPETNEQQGQQPHT</sequence>
<keyword evidence="8" id="KW-0811">Translocation</keyword>
<name>A0AAE9WAA4_9SCHI</name>
<dbReference type="PANTHER" id="PTHR12388">
    <property type="entry name" value="MITOCHONDRIA ASSOCIATED GRANULOCYTE MACROPHAGE CSF SIGNALING MOLECULE"/>
    <property type="match status" value="1"/>
</dbReference>
<evidence type="ECO:0000256" key="6">
    <source>
        <dbReference type="ARBA" id="ARBA00022792"/>
    </source>
</evidence>
<dbReference type="Pfam" id="PF03656">
    <property type="entry name" value="Pam16"/>
    <property type="match status" value="1"/>
</dbReference>
<evidence type="ECO:0000256" key="12">
    <source>
        <dbReference type="ARBA" id="ARBA00031407"/>
    </source>
</evidence>
<evidence type="ECO:0000256" key="3">
    <source>
        <dbReference type="ARBA" id="ARBA00013571"/>
    </source>
</evidence>
<comment type="similarity">
    <text evidence="2">Belongs to the TIM16/PAM16 family.</text>
</comment>
<dbReference type="InterPro" id="IPR036869">
    <property type="entry name" value="J_dom_sf"/>
</dbReference>
<dbReference type="PANTHER" id="PTHR12388:SF0">
    <property type="entry name" value="MITOCHONDRIAL IMPORT INNER MEMBRANE TRANSLOCASE SUBUNIT TIM16"/>
    <property type="match status" value="1"/>
</dbReference>
<gene>
    <name evidence="14" type="primary">tim16</name>
    <name evidence="14" type="ORF">SOMG_01466</name>
</gene>
<evidence type="ECO:0000256" key="5">
    <source>
        <dbReference type="ARBA" id="ARBA00022448"/>
    </source>
</evidence>
<keyword evidence="7" id="KW-0653">Protein transport</keyword>
<evidence type="ECO:0000256" key="2">
    <source>
        <dbReference type="ARBA" id="ARBA00008817"/>
    </source>
</evidence>
<dbReference type="FunFam" id="1.10.287.110:FF:000006">
    <property type="entry name" value="Import inner membrane translocase subunit TIM16"/>
    <property type="match status" value="1"/>
</dbReference>
<dbReference type="GO" id="GO:0030150">
    <property type="term" value="P:protein import into mitochondrial matrix"/>
    <property type="evidence" value="ECO:0007669"/>
    <property type="project" value="InterPro"/>
</dbReference>
<dbReference type="Proteomes" id="UP001212411">
    <property type="component" value="Chromosome 1"/>
</dbReference>
<feature type="region of interest" description="Disordered" evidence="13">
    <location>
        <begin position="110"/>
        <end position="132"/>
    </location>
</feature>
<evidence type="ECO:0000256" key="4">
    <source>
        <dbReference type="ARBA" id="ARBA00020721"/>
    </source>
</evidence>
<keyword evidence="6" id="KW-0999">Mitochondrion inner membrane</keyword>
<evidence type="ECO:0000256" key="10">
    <source>
        <dbReference type="ARBA" id="ARBA00023136"/>
    </source>
</evidence>
<dbReference type="InterPro" id="IPR005341">
    <property type="entry name" value="Tim16"/>
</dbReference>
<evidence type="ECO:0000256" key="1">
    <source>
        <dbReference type="ARBA" id="ARBA00004637"/>
    </source>
</evidence>
<dbReference type="AlphaFoldDB" id="A0AAE9WAA4"/>
<evidence type="ECO:0000256" key="7">
    <source>
        <dbReference type="ARBA" id="ARBA00022927"/>
    </source>
</evidence>
<dbReference type="Gene3D" id="1.10.287.110">
    <property type="entry name" value="DnaJ domain"/>
    <property type="match status" value="1"/>
</dbReference>
<accession>A0AAE9WAA4</accession>
<evidence type="ECO:0000256" key="11">
    <source>
        <dbReference type="ARBA" id="ARBA00030422"/>
    </source>
</evidence>
<reference evidence="14 15" key="1">
    <citation type="journal article" date="2023" name="G3 (Bethesda)">
        <title>A high-quality reference genome for the fission yeast Schizosaccharomyces osmophilus.</title>
        <authorList>
            <person name="Jia G.S."/>
            <person name="Zhang W.C."/>
            <person name="Liang Y."/>
            <person name="Liu X.H."/>
            <person name="Rhind N."/>
            <person name="Pidoux A."/>
            <person name="Brysch-Herzberg M."/>
            <person name="Du L.L."/>
        </authorList>
    </citation>
    <scope>NUCLEOTIDE SEQUENCE [LARGE SCALE GENOMIC DNA]</scope>
    <source>
        <strain evidence="14 15">CBS 15793</strain>
    </source>
</reference>
<keyword evidence="5" id="KW-0813">Transport</keyword>
<dbReference type="RefSeq" id="XP_056036839.1">
    <property type="nucleotide sequence ID" value="XM_056180259.1"/>
</dbReference>
<feature type="compositionally biased region" description="Basic and acidic residues" evidence="13">
    <location>
        <begin position="110"/>
        <end position="120"/>
    </location>
</feature>
<keyword evidence="15" id="KW-1185">Reference proteome</keyword>
<keyword evidence="10" id="KW-0472">Membrane</keyword>
<feature type="compositionally biased region" description="Polar residues" evidence="13">
    <location>
        <begin position="122"/>
        <end position="132"/>
    </location>
</feature>
<proteinExistence type="inferred from homology"/>
<evidence type="ECO:0000313" key="14">
    <source>
        <dbReference type="EMBL" id="WBW72596.1"/>
    </source>
</evidence>
<evidence type="ECO:0000313" key="15">
    <source>
        <dbReference type="Proteomes" id="UP001212411"/>
    </source>
</evidence>
<organism evidence="14 15">
    <name type="scientific">Schizosaccharomyces osmophilus</name>
    <dbReference type="NCBI Taxonomy" id="2545709"/>
    <lineage>
        <taxon>Eukaryota</taxon>
        <taxon>Fungi</taxon>
        <taxon>Dikarya</taxon>
        <taxon>Ascomycota</taxon>
        <taxon>Taphrinomycotina</taxon>
        <taxon>Schizosaccharomycetes</taxon>
        <taxon>Schizosaccharomycetales</taxon>
        <taxon>Schizosaccharomycetaceae</taxon>
        <taxon>Schizosaccharomyces</taxon>
    </lineage>
</organism>
<dbReference type="EMBL" id="CP115611">
    <property type="protein sequence ID" value="WBW72596.1"/>
    <property type="molecule type" value="Genomic_DNA"/>
</dbReference>
<dbReference type="GeneID" id="80874948"/>
<comment type="subcellular location">
    <subcellularLocation>
        <location evidence="1">Mitochondrion inner membrane</location>
        <topology evidence="1">Peripheral membrane protein</topology>
    </subcellularLocation>
</comment>
<evidence type="ECO:0000256" key="8">
    <source>
        <dbReference type="ARBA" id="ARBA00023010"/>
    </source>
</evidence>